<dbReference type="CDD" id="cd17393">
    <property type="entry name" value="MFS_MosC_like"/>
    <property type="match status" value="1"/>
</dbReference>
<evidence type="ECO:0000313" key="8">
    <source>
        <dbReference type="Proteomes" id="UP000744769"/>
    </source>
</evidence>
<dbReference type="InterPro" id="IPR036259">
    <property type="entry name" value="MFS_trans_sf"/>
</dbReference>
<feature type="transmembrane region" description="Helical" evidence="5">
    <location>
        <begin position="45"/>
        <end position="64"/>
    </location>
</feature>
<reference evidence="7" key="1">
    <citation type="submission" date="2020-03" db="EMBL/GenBank/DDBJ databases">
        <title>Draft sequencing of Calidifontibacter sp. DB0510.</title>
        <authorList>
            <person name="Kim D.-U."/>
        </authorList>
    </citation>
    <scope>NUCLEOTIDE SEQUENCE</scope>
    <source>
        <strain evidence="7">DB0510</strain>
    </source>
</reference>
<feature type="transmembrane region" description="Helical" evidence="5">
    <location>
        <begin position="12"/>
        <end position="33"/>
    </location>
</feature>
<dbReference type="SUPFAM" id="SSF103473">
    <property type="entry name" value="MFS general substrate transporter"/>
    <property type="match status" value="1"/>
</dbReference>
<feature type="transmembrane region" description="Helical" evidence="5">
    <location>
        <begin position="358"/>
        <end position="379"/>
    </location>
</feature>
<feature type="domain" description="Major facilitator superfamily (MFS) profile" evidence="6">
    <location>
        <begin position="10"/>
        <end position="383"/>
    </location>
</feature>
<dbReference type="GO" id="GO:0022857">
    <property type="term" value="F:transmembrane transporter activity"/>
    <property type="evidence" value="ECO:0007669"/>
    <property type="project" value="InterPro"/>
</dbReference>
<dbReference type="InterPro" id="IPR011701">
    <property type="entry name" value="MFS"/>
</dbReference>
<protein>
    <submittedName>
        <fullName evidence="7">MFS transporter</fullName>
    </submittedName>
</protein>
<sequence>MRPHLGSSRAVSTTAATFVANGLGVGVLGGLLPTLADRWDTDTRALGALLVAAGLGAVVGISAGGRLSDRFGASRFMVAGGLLMAIALCGMGFAPSPSIGIAIAVLYGLGNGLTDVAMNALAVLVEAARPRPVMSRLHAMWSVGMLLGSGAVVLSGRLWSGPAAVARSALGVASVVLVVVAVLGLWSRVDTPRVVHRDESGVRQPIPRAAWVLAAMAVGFGLAEGTSYDWSSVHVRDVARVTSAQSAWGLAAVSVCMLAVRFGGDHLVHRFGRRQVVRWGAGLAALGYLIGVLAKPLPVLLLGWCVVGAGVALIAPQIYGLAGMAGGGRTLSIVVTTGYATSLIGPGAMGALVHEFGIQRALVLPLLAAVALSAMSLVMPTEKTILGD</sequence>
<evidence type="ECO:0000256" key="4">
    <source>
        <dbReference type="ARBA" id="ARBA00023136"/>
    </source>
</evidence>
<feature type="transmembrane region" description="Helical" evidence="5">
    <location>
        <begin position="137"/>
        <end position="159"/>
    </location>
</feature>
<evidence type="ECO:0000256" key="2">
    <source>
        <dbReference type="ARBA" id="ARBA00022692"/>
    </source>
</evidence>
<keyword evidence="3 5" id="KW-1133">Transmembrane helix</keyword>
<evidence type="ECO:0000313" key="7">
    <source>
        <dbReference type="EMBL" id="NHN54393.1"/>
    </source>
</evidence>
<feature type="transmembrane region" description="Helical" evidence="5">
    <location>
        <begin position="99"/>
        <end position="125"/>
    </location>
</feature>
<gene>
    <name evidence="7" type="ORF">G9U51_01165</name>
</gene>
<dbReference type="AlphaFoldDB" id="A0A967EFW8"/>
<evidence type="ECO:0000259" key="6">
    <source>
        <dbReference type="PROSITE" id="PS50850"/>
    </source>
</evidence>
<proteinExistence type="predicted"/>
<dbReference type="Proteomes" id="UP000744769">
    <property type="component" value="Unassembled WGS sequence"/>
</dbReference>
<accession>A0A967EFW8</accession>
<dbReference type="InterPro" id="IPR020846">
    <property type="entry name" value="MFS_dom"/>
</dbReference>
<comment type="subcellular location">
    <subcellularLocation>
        <location evidence="1">Cell membrane</location>
        <topology evidence="1">Multi-pass membrane protein</topology>
    </subcellularLocation>
</comment>
<dbReference type="PROSITE" id="PS50850">
    <property type="entry name" value="MFS"/>
    <property type="match status" value="1"/>
</dbReference>
<evidence type="ECO:0000256" key="3">
    <source>
        <dbReference type="ARBA" id="ARBA00022989"/>
    </source>
</evidence>
<feature type="transmembrane region" description="Helical" evidence="5">
    <location>
        <begin position="300"/>
        <end position="319"/>
    </location>
</feature>
<name>A0A967EFW8_9MICO</name>
<evidence type="ECO:0000256" key="1">
    <source>
        <dbReference type="ARBA" id="ARBA00004651"/>
    </source>
</evidence>
<dbReference type="PANTHER" id="PTHR23514:SF13">
    <property type="entry name" value="INNER MEMBRANE PROTEIN YBJJ"/>
    <property type="match status" value="1"/>
</dbReference>
<keyword evidence="8" id="KW-1185">Reference proteome</keyword>
<dbReference type="Pfam" id="PF07690">
    <property type="entry name" value="MFS_1"/>
    <property type="match status" value="1"/>
</dbReference>
<feature type="transmembrane region" description="Helical" evidence="5">
    <location>
        <begin position="331"/>
        <end position="352"/>
    </location>
</feature>
<dbReference type="EMBL" id="JAAOIV010000001">
    <property type="protein sequence ID" value="NHN54393.1"/>
    <property type="molecule type" value="Genomic_DNA"/>
</dbReference>
<keyword evidence="4 5" id="KW-0472">Membrane</keyword>
<feature type="transmembrane region" description="Helical" evidence="5">
    <location>
        <begin position="206"/>
        <end position="223"/>
    </location>
</feature>
<dbReference type="GO" id="GO:0005886">
    <property type="term" value="C:plasma membrane"/>
    <property type="evidence" value="ECO:0007669"/>
    <property type="project" value="UniProtKB-SubCell"/>
</dbReference>
<feature type="transmembrane region" description="Helical" evidence="5">
    <location>
        <begin position="276"/>
        <end position="294"/>
    </location>
</feature>
<feature type="transmembrane region" description="Helical" evidence="5">
    <location>
        <begin position="76"/>
        <end position="93"/>
    </location>
</feature>
<comment type="caution">
    <text evidence="7">The sequence shown here is derived from an EMBL/GenBank/DDBJ whole genome shotgun (WGS) entry which is preliminary data.</text>
</comment>
<dbReference type="Gene3D" id="1.20.1250.20">
    <property type="entry name" value="MFS general substrate transporter like domains"/>
    <property type="match status" value="2"/>
</dbReference>
<dbReference type="PANTHER" id="PTHR23514">
    <property type="entry name" value="BYPASS OF STOP CODON PROTEIN 6"/>
    <property type="match status" value="1"/>
</dbReference>
<feature type="transmembrane region" description="Helical" evidence="5">
    <location>
        <begin position="243"/>
        <end position="264"/>
    </location>
</feature>
<organism evidence="7 8">
    <name type="scientific">Metallococcus carri</name>
    <dbReference type="NCBI Taxonomy" id="1656884"/>
    <lineage>
        <taxon>Bacteria</taxon>
        <taxon>Bacillati</taxon>
        <taxon>Actinomycetota</taxon>
        <taxon>Actinomycetes</taxon>
        <taxon>Micrococcales</taxon>
        <taxon>Dermacoccaceae</taxon>
        <taxon>Metallococcus</taxon>
    </lineage>
</organism>
<evidence type="ECO:0000256" key="5">
    <source>
        <dbReference type="SAM" id="Phobius"/>
    </source>
</evidence>
<dbReference type="InterPro" id="IPR051788">
    <property type="entry name" value="MFS_Transporter"/>
</dbReference>
<keyword evidence="2 5" id="KW-0812">Transmembrane</keyword>
<feature type="transmembrane region" description="Helical" evidence="5">
    <location>
        <begin position="165"/>
        <end position="186"/>
    </location>
</feature>
<dbReference type="RefSeq" id="WP_166191963.1">
    <property type="nucleotide sequence ID" value="NZ_JAAOIV010000001.1"/>
</dbReference>